<evidence type="ECO:0000256" key="5">
    <source>
        <dbReference type="ARBA" id="ARBA00023239"/>
    </source>
</evidence>
<dbReference type="Gene3D" id="3.40.640.10">
    <property type="entry name" value="Type I PLP-dependent aspartate aminotransferase-like (Major domain)"/>
    <property type="match status" value="1"/>
</dbReference>
<dbReference type="PANTHER" id="PTHR11999:SF70">
    <property type="entry name" value="MIP05841P"/>
    <property type="match status" value="1"/>
</dbReference>
<comment type="caution">
    <text evidence="8">The sequence shown here is derived from an EMBL/GenBank/DDBJ whole genome shotgun (WGS) entry which is preliminary data.</text>
</comment>
<dbReference type="SUPFAM" id="SSF53383">
    <property type="entry name" value="PLP-dependent transferases"/>
    <property type="match status" value="1"/>
</dbReference>
<dbReference type="InterPro" id="IPR010977">
    <property type="entry name" value="Aromatic_deC"/>
</dbReference>
<dbReference type="GO" id="GO:0008483">
    <property type="term" value="F:transaminase activity"/>
    <property type="evidence" value="ECO:0007669"/>
    <property type="project" value="UniProtKB-KW"/>
</dbReference>
<dbReference type="EMBL" id="SDPU01000022">
    <property type="protein sequence ID" value="RYU12012.1"/>
    <property type="molecule type" value="Genomic_DNA"/>
</dbReference>
<evidence type="ECO:0000256" key="6">
    <source>
        <dbReference type="PIRSR" id="PIRSR602129-50"/>
    </source>
</evidence>
<keyword evidence="8" id="KW-0808">Transferase</keyword>
<keyword evidence="5 7" id="KW-0456">Lyase</keyword>
<dbReference type="Pfam" id="PF00282">
    <property type="entry name" value="Pyridoxal_deC"/>
    <property type="match status" value="1"/>
</dbReference>
<evidence type="ECO:0000313" key="9">
    <source>
        <dbReference type="Proteomes" id="UP000291189"/>
    </source>
</evidence>
<evidence type="ECO:0000313" key="8">
    <source>
        <dbReference type="EMBL" id="RYU12012.1"/>
    </source>
</evidence>
<dbReference type="AlphaFoldDB" id="A0A4Q5J0K3"/>
<dbReference type="InterPro" id="IPR015422">
    <property type="entry name" value="PyrdxlP-dep_Trfase_small"/>
</dbReference>
<evidence type="ECO:0000256" key="3">
    <source>
        <dbReference type="ARBA" id="ARBA00022793"/>
    </source>
</evidence>
<keyword evidence="3" id="KW-0210">Decarboxylase</keyword>
<keyword evidence="8" id="KW-0032">Aminotransferase</keyword>
<dbReference type="InterPro" id="IPR002129">
    <property type="entry name" value="PyrdxlP-dep_de-COase"/>
</dbReference>
<sequence>MDQTTAALERAHELTLDWLATLDTRPVPPQESIERVVGALGDALPEEGTDPAEVVDLLARACEPALVASPSGRFFGFVIGGTHPAALAADWLVSAWDQNAGLRQLTPAHSAVEDVASAWLLQLLGLPSGSAVGFVTGGTMANFTCLAAGRDAVLRGAGWDVATQGLHGGPRVRVLAGEERHDTVDLALRYLGLGEPEPVAADGQGRIEVPALAAALRSGSGEPTVVVLQAGNVHSGAFDNFEDAVRVAHEHGAWVHVDGAFGLWAAASPMHAHSLYGVDGADSWATDAHKTLNVPYDCGLAVVRDPAALKASMGMRGDYLIHDDAGEPFDKVPEISRRARAIPVWAVLRSLGSSGVRELVERLARHATAFAEGLAAIPGVEVLNNVVFTQVCASFGSDERTEEVVRRMLADGTAWTTGSRWRGRSVLRISVSNWATTERDVERTLDAVRRVVAGLEGQDAPTRAV</sequence>
<organism evidence="8 9">
    <name type="scientific">Nocardioides iriomotensis</name>
    <dbReference type="NCBI Taxonomy" id="715784"/>
    <lineage>
        <taxon>Bacteria</taxon>
        <taxon>Bacillati</taxon>
        <taxon>Actinomycetota</taxon>
        <taxon>Actinomycetes</taxon>
        <taxon>Propionibacteriales</taxon>
        <taxon>Nocardioidaceae</taxon>
        <taxon>Nocardioides</taxon>
    </lineage>
</organism>
<protein>
    <submittedName>
        <fullName evidence="8">Aspartate aminotransferase family protein</fullName>
    </submittedName>
</protein>
<dbReference type="Gene3D" id="3.90.1150.10">
    <property type="entry name" value="Aspartate Aminotransferase, domain 1"/>
    <property type="match status" value="1"/>
</dbReference>
<accession>A0A4Q5J0K3</accession>
<dbReference type="GO" id="GO:0004058">
    <property type="term" value="F:aromatic-L-amino-acid decarboxylase activity"/>
    <property type="evidence" value="ECO:0007669"/>
    <property type="project" value="UniProtKB-ARBA"/>
</dbReference>
<dbReference type="OrthoDB" id="3335676at2"/>
<evidence type="ECO:0000256" key="2">
    <source>
        <dbReference type="ARBA" id="ARBA00009533"/>
    </source>
</evidence>
<reference evidence="8 9" key="1">
    <citation type="submission" date="2019-01" db="EMBL/GenBank/DDBJ databases">
        <title>Nocardioides guangzhouensis sp. nov., an actinobacterium isolated from soil.</title>
        <authorList>
            <person name="Fu Y."/>
            <person name="Cai Y."/>
            <person name="Lin Z."/>
            <person name="Chen P."/>
        </authorList>
    </citation>
    <scope>NUCLEOTIDE SEQUENCE [LARGE SCALE GENOMIC DNA]</scope>
    <source>
        <strain evidence="8 9">NBRC 105384</strain>
    </source>
</reference>
<evidence type="ECO:0000256" key="1">
    <source>
        <dbReference type="ARBA" id="ARBA00001933"/>
    </source>
</evidence>
<dbReference type="RefSeq" id="WP_129987600.1">
    <property type="nucleotide sequence ID" value="NZ_SDPU01000022.1"/>
</dbReference>
<evidence type="ECO:0000256" key="4">
    <source>
        <dbReference type="ARBA" id="ARBA00022898"/>
    </source>
</evidence>
<dbReference type="PANTHER" id="PTHR11999">
    <property type="entry name" value="GROUP II PYRIDOXAL-5-PHOSPHATE DECARBOXYLASE"/>
    <property type="match status" value="1"/>
</dbReference>
<comment type="similarity">
    <text evidence="2 7">Belongs to the group II decarboxylase family.</text>
</comment>
<name>A0A4Q5J0K3_9ACTN</name>
<dbReference type="InterPro" id="IPR015424">
    <property type="entry name" value="PyrdxlP-dep_Trfase"/>
</dbReference>
<dbReference type="GO" id="GO:0030170">
    <property type="term" value="F:pyridoxal phosphate binding"/>
    <property type="evidence" value="ECO:0007669"/>
    <property type="project" value="InterPro"/>
</dbReference>
<dbReference type="GO" id="GO:0019752">
    <property type="term" value="P:carboxylic acid metabolic process"/>
    <property type="evidence" value="ECO:0007669"/>
    <property type="project" value="InterPro"/>
</dbReference>
<keyword evidence="4 6" id="KW-0663">Pyridoxal phosphate</keyword>
<keyword evidence="9" id="KW-1185">Reference proteome</keyword>
<gene>
    <name evidence="8" type="ORF">ETU37_12210</name>
</gene>
<dbReference type="Proteomes" id="UP000291189">
    <property type="component" value="Unassembled WGS sequence"/>
</dbReference>
<dbReference type="InterPro" id="IPR015421">
    <property type="entry name" value="PyrdxlP-dep_Trfase_major"/>
</dbReference>
<feature type="modified residue" description="N6-(pyridoxal phosphate)lysine" evidence="6">
    <location>
        <position position="290"/>
    </location>
</feature>
<proteinExistence type="inferred from homology"/>
<evidence type="ECO:0000256" key="7">
    <source>
        <dbReference type="RuleBase" id="RU000382"/>
    </source>
</evidence>
<comment type="cofactor">
    <cofactor evidence="1 6 7">
        <name>pyridoxal 5'-phosphate</name>
        <dbReference type="ChEBI" id="CHEBI:597326"/>
    </cofactor>
</comment>